<dbReference type="SMART" id="SM01057">
    <property type="entry name" value="Carb_anhydrase"/>
    <property type="match status" value="1"/>
</dbReference>
<dbReference type="InterPro" id="IPR041891">
    <property type="entry name" value="Alpha_CA_prokaryot-like"/>
</dbReference>
<dbReference type="GO" id="GO:0008270">
    <property type="term" value="F:zinc ion binding"/>
    <property type="evidence" value="ECO:0007669"/>
    <property type="project" value="UniProtKB-UniRule"/>
</dbReference>
<dbReference type="PROSITE" id="PS00162">
    <property type="entry name" value="ALPHA_CA_1"/>
    <property type="match status" value="1"/>
</dbReference>
<dbReference type="EC" id="4.2.1.1" evidence="5 10"/>
<evidence type="ECO:0000256" key="4">
    <source>
        <dbReference type="ARBA" id="ARBA00006365"/>
    </source>
</evidence>
<dbReference type="CDD" id="cd03124">
    <property type="entry name" value="alpha_CA_prokaryotic_like"/>
    <property type="match status" value="1"/>
</dbReference>
<dbReference type="PANTHER" id="PTHR18952">
    <property type="entry name" value="CARBONIC ANHYDRASE"/>
    <property type="match status" value="1"/>
</dbReference>
<evidence type="ECO:0000256" key="10">
    <source>
        <dbReference type="RuleBase" id="RU367011"/>
    </source>
</evidence>
<evidence type="ECO:0000256" key="2">
    <source>
        <dbReference type="ARBA" id="ARBA00002904"/>
    </source>
</evidence>
<feature type="signal peptide" evidence="10">
    <location>
        <begin position="1"/>
        <end position="28"/>
    </location>
</feature>
<dbReference type="Gene3D" id="3.10.200.10">
    <property type="entry name" value="Alpha carbonic anhydrase"/>
    <property type="match status" value="1"/>
</dbReference>
<evidence type="ECO:0000313" key="14">
    <source>
        <dbReference type="RefSeq" id="XP_022935273.1"/>
    </source>
</evidence>
<comment type="catalytic activity">
    <reaction evidence="9 10">
        <text>hydrogencarbonate + H(+) = CO2 + H2O</text>
        <dbReference type="Rhea" id="RHEA:10748"/>
        <dbReference type="ChEBI" id="CHEBI:15377"/>
        <dbReference type="ChEBI" id="CHEBI:15378"/>
        <dbReference type="ChEBI" id="CHEBI:16526"/>
        <dbReference type="ChEBI" id="CHEBI:17544"/>
        <dbReference type="EC" id="4.2.1.1"/>
    </reaction>
</comment>
<dbReference type="InterPro" id="IPR036398">
    <property type="entry name" value="CA_dom_sf"/>
</dbReference>
<dbReference type="Pfam" id="PF00194">
    <property type="entry name" value="Carb_anhydrase"/>
    <property type="match status" value="1"/>
</dbReference>
<comment type="similarity">
    <text evidence="10">Belongs to the alpha-carbonic anhydrase family.</text>
</comment>
<dbReference type="PROSITE" id="PS51144">
    <property type="entry name" value="ALPHA_CA_2"/>
    <property type="match status" value="1"/>
</dbReference>
<evidence type="ECO:0000256" key="7">
    <source>
        <dbReference type="ARBA" id="ARBA00022833"/>
    </source>
</evidence>
<evidence type="ECO:0000259" key="12">
    <source>
        <dbReference type="PROSITE" id="PS51144"/>
    </source>
</evidence>
<dbReference type="SUPFAM" id="SSF51069">
    <property type="entry name" value="Carbonic anhydrase"/>
    <property type="match status" value="1"/>
</dbReference>
<dbReference type="Proteomes" id="UP000504609">
    <property type="component" value="Unplaced"/>
</dbReference>
<dbReference type="PANTHER" id="PTHR18952:SF201">
    <property type="entry name" value="CARBONIC ANHYDRASE"/>
    <property type="match status" value="1"/>
</dbReference>
<reference evidence="14" key="1">
    <citation type="submission" date="2025-08" db="UniProtKB">
        <authorList>
            <consortium name="RefSeq"/>
        </authorList>
    </citation>
    <scope>IDENTIFICATION</scope>
    <source>
        <tissue evidence="14">Young leaves</tissue>
    </source>
</reference>
<keyword evidence="7 10" id="KW-0862">Zinc</keyword>
<sequence length="279" mass="31434">MAMLIQRASALTFVVCLISALLWSCATAQEVEDESEFNYIKGSKKGPTRWGEIKKEWATCNNGDMQSPIDLSSKRVKVVKSLGQLKRKYKPSMAILKNRGHDITIKWEGDAGSIEINGTNYVLQQAHWHSLSEHTLNGRSYELEVHLVHQSSNPDAKYPIAVVGVFYKIGRPDPFLAKMSRKIKELGEAKEKNAGRIDPRGIKMGGEKYYRYMGSLTVPPCTEGVIWNINKKVQTVSREQVSLLRSAVHDSAERNARPIQPHNGRHVDLYDPNPTHIIN</sequence>
<accession>A0A6J1FA33</accession>
<organism evidence="13 14">
    <name type="scientific">Cucurbita moschata</name>
    <name type="common">Winter crookneck squash</name>
    <name type="synonym">Cucurbita pepo var. moschata</name>
    <dbReference type="NCBI Taxonomy" id="3662"/>
    <lineage>
        <taxon>Eukaryota</taxon>
        <taxon>Viridiplantae</taxon>
        <taxon>Streptophyta</taxon>
        <taxon>Embryophyta</taxon>
        <taxon>Tracheophyta</taxon>
        <taxon>Spermatophyta</taxon>
        <taxon>Magnoliopsida</taxon>
        <taxon>eudicotyledons</taxon>
        <taxon>Gunneridae</taxon>
        <taxon>Pentapetalae</taxon>
        <taxon>rosids</taxon>
        <taxon>fabids</taxon>
        <taxon>Cucurbitales</taxon>
        <taxon>Cucurbitaceae</taxon>
        <taxon>Cucurbiteae</taxon>
        <taxon>Cucurbita</taxon>
    </lineage>
</organism>
<dbReference type="GO" id="GO:0009570">
    <property type="term" value="C:chloroplast stroma"/>
    <property type="evidence" value="ECO:0007669"/>
    <property type="project" value="UniProtKB-SubCell"/>
</dbReference>
<evidence type="ECO:0000256" key="3">
    <source>
        <dbReference type="ARBA" id="ARBA00004470"/>
    </source>
</evidence>
<dbReference type="GO" id="GO:0006730">
    <property type="term" value="P:one-carbon metabolic process"/>
    <property type="evidence" value="ECO:0007669"/>
    <property type="project" value="TreeGrafter"/>
</dbReference>
<evidence type="ECO:0000256" key="11">
    <source>
        <dbReference type="SAM" id="MobiDB-lite"/>
    </source>
</evidence>
<protein>
    <recommendedName>
        <fullName evidence="5 10">Carbonic anhydrase</fullName>
        <ecNumber evidence="5 10">4.2.1.1</ecNumber>
    </recommendedName>
</protein>
<feature type="region of interest" description="Disordered" evidence="11">
    <location>
        <begin position="249"/>
        <end position="279"/>
    </location>
</feature>
<gene>
    <name evidence="14" type="primary">LOC111442211</name>
</gene>
<dbReference type="RefSeq" id="XP_022935273.1">
    <property type="nucleotide sequence ID" value="XM_023079505.1"/>
</dbReference>
<keyword evidence="13" id="KW-1185">Reference proteome</keyword>
<evidence type="ECO:0000313" key="13">
    <source>
        <dbReference type="Proteomes" id="UP000504609"/>
    </source>
</evidence>
<name>A0A6J1FA33_CUCMO</name>
<comment type="similarity">
    <text evidence="4">Belongs to the alpha-class carbonic anhydrase family.</text>
</comment>
<keyword evidence="10" id="KW-0732">Signal</keyword>
<keyword evidence="6 10" id="KW-0479">Metal-binding</keyword>
<comment type="cofactor">
    <cofactor evidence="1 10">
        <name>Zn(2+)</name>
        <dbReference type="ChEBI" id="CHEBI:29105"/>
    </cofactor>
</comment>
<comment type="function">
    <text evidence="2 10">Reversible hydration of carbon dioxide.</text>
</comment>
<dbReference type="GO" id="GO:0004089">
    <property type="term" value="F:carbonate dehydratase activity"/>
    <property type="evidence" value="ECO:0007669"/>
    <property type="project" value="UniProtKB-UniRule"/>
</dbReference>
<dbReference type="KEGG" id="cmos:111442211"/>
<dbReference type="InterPro" id="IPR023561">
    <property type="entry name" value="Carbonic_anhydrase_a-class"/>
</dbReference>
<dbReference type="GeneID" id="111442211"/>
<evidence type="ECO:0000256" key="8">
    <source>
        <dbReference type="ARBA" id="ARBA00023239"/>
    </source>
</evidence>
<comment type="subcellular location">
    <subcellularLocation>
        <location evidence="3">Plastid</location>
        <location evidence="3">Chloroplast stroma</location>
    </subcellularLocation>
</comment>
<evidence type="ECO:0000256" key="6">
    <source>
        <dbReference type="ARBA" id="ARBA00022723"/>
    </source>
</evidence>
<evidence type="ECO:0000256" key="9">
    <source>
        <dbReference type="ARBA" id="ARBA00048348"/>
    </source>
</evidence>
<evidence type="ECO:0000256" key="1">
    <source>
        <dbReference type="ARBA" id="ARBA00001947"/>
    </source>
</evidence>
<feature type="domain" description="Alpha-carbonic anhydrase" evidence="12">
    <location>
        <begin position="35"/>
        <end position="271"/>
    </location>
</feature>
<keyword evidence="8 10" id="KW-0456">Lyase</keyword>
<evidence type="ECO:0000256" key="5">
    <source>
        <dbReference type="ARBA" id="ARBA00012925"/>
    </source>
</evidence>
<feature type="chain" id="PRO_5027147999" description="Carbonic anhydrase" evidence="10">
    <location>
        <begin position="29"/>
        <end position="279"/>
    </location>
</feature>
<dbReference type="InterPro" id="IPR001148">
    <property type="entry name" value="CA_dom"/>
</dbReference>
<dbReference type="InterPro" id="IPR018338">
    <property type="entry name" value="Carbonic_anhydrase_a-class_CS"/>
</dbReference>
<dbReference type="AlphaFoldDB" id="A0A6J1FA33"/>
<proteinExistence type="inferred from homology"/>